<dbReference type="EnsemblMetazoa" id="CJA04743.1">
    <property type="protein sequence ID" value="CJA04743.1"/>
    <property type="gene ID" value="WBGene00123947"/>
</dbReference>
<dbReference type="AlphaFoldDB" id="A0A8R1DKP0"/>
<name>A0A8R1DKP0_CAEJA</name>
<comment type="similarity">
    <text evidence="1">Belongs to the LAMTOR3 family.</text>
</comment>
<keyword evidence="3" id="KW-1185">Reference proteome</keyword>
<evidence type="ECO:0000256" key="1">
    <source>
        <dbReference type="ARBA" id="ARBA00005356"/>
    </source>
</evidence>
<reference evidence="2" key="2">
    <citation type="submission" date="2022-06" db="UniProtKB">
        <authorList>
            <consortium name="EnsemblMetazoa"/>
        </authorList>
    </citation>
    <scope>IDENTIFICATION</scope>
    <source>
        <strain evidence="2">DF5081</strain>
    </source>
</reference>
<organism evidence="2 3">
    <name type="scientific">Caenorhabditis japonica</name>
    <dbReference type="NCBI Taxonomy" id="281687"/>
    <lineage>
        <taxon>Eukaryota</taxon>
        <taxon>Metazoa</taxon>
        <taxon>Ecdysozoa</taxon>
        <taxon>Nematoda</taxon>
        <taxon>Chromadorea</taxon>
        <taxon>Rhabditida</taxon>
        <taxon>Rhabditina</taxon>
        <taxon>Rhabditomorpha</taxon>
        <taxon>Rhabditoidea</taxon>
        <taxon>Rhabditidae</taxon>
        <taxon>Peloderinae</taxon>
        <taxon>Caenorhabditis</taxon>
    </lineage>
</organism>
<dbReference type="Pfam" id="PF08923">
    <property type="entry name" value="MAPKK1_Int"/>
    <property type="match status" value="1"/>
</dbReference>
<protein>
    <submittedName>
        <fullName evidence="2">Uncharacterized protein</fullName>
    </submittedName>
</protein>
<reference evidence="3" key="1">
    <citation type="submission" date="2010-08" db="EMBL/GenBank/DDBJ databases">
        <authorList>
            <consortium name="Caenorhabditis japonica Sequencing Consortium"/>
            <person name="Wilson R.K."/>
        </authorList>
    </citation>
    <scope>NUCLEOTIDE SEQUENCE [LARGE SCALE GENOMIC DNA]</scope>
    <source>
        <strain evidence="3">DF5081</strain>
    </source>
</reference>
<dbReference type="GO" id="GO:0032008">
    <property type="term" value="P:positive regulation of TOR signaling"/>
    <property type="evidence" value="ECO:0007669"/>
    <property type="project" value="TreeGrafter"/>
</dbReference>
<dbReference type="SUPFAM" id="SSF103196">
    <property type="entry name" value="Roadblock/LC7 domain"/>
    <property type="match status" value="1"/>
</dbReference>
<dbReference type="Gene3D" id="3.30.450.30">
    <property type="entry name" value="Dynein light chain 2a, cytoplasmic"/>
    <property type="match status" value="1"/>
</dbReference>
<dbReference type="PANTHER" id="PTHR13378">
    <property type="entry name" value="REGULATOR COMPLEX PROTEIN LAMTOR3"/>
    <property type="match status" value="1"/>
</dbReference>
<evidence type="ECO:0000313" key="2">
    <source>
        <dbReference type="EnsemblMetazoa" id="CJA04743.1"/>
    </source>
</evidence>
<dbReference type="SMART" id="SM01278">
    <property type="entry name" value="MAPKK1_Int"/>
    <property type="match status" value="1"/>
</dbReference>
<dbReference type="GO" id="GO:0071986">
    <property type="term" value="C:Ragulator complex"/>
    <property type="evidence" value="ECO:0007669"/>
    <property type="project" value="TreeGrafter"/>
</dbReference>
<sequence>MNVQQSLEELMLAYEGICAIFITDHDGGLILNVGLPATLDNSKFRQQLILSHLTTIPQIHKLKMGGHKTTFAMYESQQIAIHSLCKYYFIVHAGPNANAGSMLAMREKLVAIANQMMSVCPPIDGDAMMPTSIASAAAPPDFFD</sequence>
<dbReference type="GO" id="GO:0071230">
    <property type="term" value="P:cellular response to amino acid stimulus"/>
    <property type="evidence" value="ECO:0007669"/>
    <property type="project" value="TreeGrafter"/>
</dbReference>
<dbReference type="PANTHER" id="PTHR13378:SF1">
    <property type="entry name" value="RAGULATOR COMPLEX PROTEIN LAMTOR3"/>
    <property type="match status" value="1"/>
</dbReference>
<dbReference type="InterPro" id="IPR015019">
    <property type="entry name" value="LAMTOR3"/>
</dbReference>
<proteinExistence type="inferred from homology"/>
<evidence type="ECO:0000313" key="3">
    <source>
        <dbReference type="Proteomes" id="UP000005237"/>
    </source>
</evidence>
<dbReference type="OMA" id="KSAIFCY"/>
<dbReference type="Proteomes" id="UP000005237">
    <property type="component" value="Unassembled WGS sequence"/>
</dbReference>
<accession>A0A8R1DKP0</accession>